<dbReference type="InterPro" id="IPR051690">
    <property type="entry name" value="PseI-like"/>
</dbReference>
<sequence length="350" mass="38112">MQVIRIAGKTISSEDKPFIIAELSGNHQQDFAIAKEMIKQAAEAGVDAIKLQSYTADSMTLDTDKEGFVINEGSNLWQGRNLHSLYAEAATPYEWHEALFSYANSLGLIAFSSPFDKDAVDMLEDLNVPCYKIASFENNDLPLIECIAKTGKPIILSTGMASLAEIDEAMRTIRAQGNQQIILLKCTSTYPASAQNTNLATIPHMQQSFDCLVGLSDHTLGIGVSVASMVMGACVIEKHFVLDRNAGGVDAAFSLEPGELKSLVTECNSAKLALGEVRYGGTAAEEQSKMYRRSIYVSCDIKAGDILTSQNLKIVRPGLGMPPKYWEVVQGRKAIKDLDKGTPLSWELFS</sequence>
<dbReference type="PROSITE" id="PS50844">
    <property type="entry name" value="AFP_LIKE"/>
    <property type="match status" value="1"/>
</dbReference>
<dbReference type="InterPro" id="IPR013974">
    <property type="entry name" value="SAF"/>
</dbReference>
<accession>R9PMS8</accession>
<dbReference type="InterPro" id="IPR020030">
    <property type="entry name" value="Pseudaminic_synth_PseI"/>
</dbReference>
<gene>
    <name evidence="2" type="ORF">AALB_2772</name>
</gene>
<organism evidence="2 3">
    <name type="scientific">Agarivorans albus MKT 106</name>
    <dbReference type="NCBI Taxonomy" id="1331007"/>
    <lineage>
        <taxon>Bacteria</taxon>
        <taxon>Pseudomonadati</taxon>
        <taxon>Pseudomonadota</taxon>
        <taxon>Gammaproteobacteria</taxon>
        <taxon>Alteromonadales</taxon>
        <taxon>Alteromonadaceae</taxon>
        <taxon>Agarivorans</taxon>
    </lineage>
</organism>
<dbReference type="PANTHER" id="PTHR42966">
    <property type="entry name" value="N-ACETYLNEURAMINATE SYNTHASE"/>
    <property type="match status" value="1"/>
</dbReference>
<dbReference type="AlphaFoldDB" id="R9PMS8"/>
<evidence type="ECO:0000313" key="3">
    <source>
        <dbReference type="Proteomes" id="UP000014461"/>
    </source>
</evidence>
<dbReference type="GO" id="GO:0047444">
    <property type="term" value="F:N-acylneuraminate-9-phosphate synthase activity"/>
    <property type="evidence" value="ECO:0007669"/>
    <property type="project" value="TreeGrafter"/>
</dbReference>
<evidence type="ECO:0000259" key="1">
    <source>
        <dbReference type="PROSITE" id="PS50844"/>
    </source>
</evidence>
<dbReference type="SUPFAM" id="SSF51569">
    <property type="entry name" value="Aldolase"/>
    <property type="match status" value="1"/>
</dbReference>
<reference evidence="2" key="1">
    <citation type="journal article" date="2013" name="Genome Announc.">
        <title>Draft Genome Sequence of Agarivorans albus Strain MKT 106T, an Agarolytic Marine Bacterium.</title>
        <authorList>
            <person name="Yasuike M."/>
            <person name="Nakamura Y."/>
            <person name="Kai W."/>
            <person name="Fujiwara A."/>
            <person name="Fukui Y."/>
            <person name="Satomi M."/>
            <person name="Sano M."/>
        </authorList>
    </citation>
    <scope>NUCLEOTIDE SEQUENCE [LARGE SCALE GENOMIC DNA]</scope>
</reference>
<dbReference type="EMBL" id="BARX01000019">
    <property type="protein sequence ID" value="GAD02692.1"/>
    <property type="molecule type" value="Genomic_DNA"/>
</dbReference>
<proteinExistence type="predicted"/>
<evidence type="ECO:0000313" key="2">
    <source>
        <dbReference type="EMBL" id="GAD02692.1"/>
    </source>
</evidence>
<dbReference type="InterPro" id="IPR057736">
    <property type="entry name" value="SAF_PseI/NeuA/NeuB"/>
</dbReference>
<dbReference type="Pfam" id="PF08666">
    <property type="entry name" value="SAF"/>
    <property type="match status" value="1"/>
</dbReference>
<dbReference type="InterPro" id="IPR013132">
    <property type="entry name" value="PseI/NeuA/B-like_N"/>
</dbReference>
<dbReference type="CDD" id="cd11615">
    <property type="entry name" value="SAF_NeuB_like"/>
    <property type="match status" value="1"/>
</dbReference>
<dbReference type="GO" id="GO:0016051">
    <property type="term" value="P:carbohydrate biosynthetic process"/>
    <property type="evidence" value="ECO:0007669"/>
    <property type="project" value="InterPro"/>
</dbReference>
<keyword evidence="3" id="KW-1185">Reference proteome</keyword>
<dbReference type="Gene3D" id="3.90.1210.10">
    <property type="entry name" value="Antifreeze-like/N-acetylneuraminic acid synthase C-terminal domain"/>
    <property type="match status" value="1"/>
</dbReference>
<comment type="caution">
    <text evidence="2">The sequence shown here is derived from an EMBL/GenBank/DDBJ whole genome shotgun (WGS) entry which is preliminary data.</text>
</comment>
<dbReference type="Pfam" id="PF03102">
    <property type="entry name" value="NeuB"/>
    <property type="match status" value="1"/>
</dbReference>
<dbReference type="InterPro" id="IPR006190">
    <property type="entry name" value="SAF_AFP_Neu5Ac"/>
</dbReference>
<dbReference type="InterPro" id="IPR036732">
    <property type="entry name" value="AFP_Neu5c_C_sf"/>
</dbReference>
<protein>
    <submittedName>
        <fullName evidence="2">N-acetylneuraminate synthase</fullName>
        <ecNumber evidence="2">2.5.1.56</ecNumber>
    </submittedName>
</protein>
<dbReference type="Proteomes" id="UP000014461">
    <property type="component" value="Unassembled WGS sequence"/>
</dbReference>
<dbReference type="OrthoDB" id="9781701at2"/>
<dbReference type="STRING" id="1331007.AALB_2772"/>
<keyword evidence="2" id="KW-0808">Transferase</keyword>
<dbReference type="PANTHER" id="PTHR42966:SF2">
    <property type="entry name" value="PSEUDAMINIC ACID SYNTHASE"/>
    <property type="match status" value="1"/>
</dbReference>
<dbReference type="Gene3D" id="3.20.20.70">
    <property type="entry name" value="Aldolase class I"/>
    <property type="match status" value="1"/>
</dbReference>
<dbReference type="EC" id="2.5.1.56" evidence="2"/>
<dbReference type="SMART" id="SM00858">
    <property type="entry name" value="SAF"/>
    <property type="match status" value="1"/>
</dbReference>
<dbReference type="NCBIfam" id="TIGR03586">
    <property type="entry name" value="PseI"/>
    <property type="match status" value="1"/>
</dbReference>
<dbReference type="SUPFAM" id="SSF51269">
    <property type="entry name" value="AFP III-like domain"/>
    <property type="match status" value="1"/>
</dbReference>
<dbReference type="GO" id="GO:0050462">
    <property type="term" value="F:N-acetylneuraminate synthase activity"/>
    <property type="evidence" value="ECO:0007669"/>
    <property type="project" value="UniProtKB-EC"/>
</dbReference>
<dbReference type="RefSeq" id="WP_016402459.1">
    <property type="nucleotide sequence ID" value="NZ_BARX01000019.1"/>
</dbReference>
<dbReference type="InterPro" id="IPR013785">
    <property type="entry name" value="Aldolase_TIM"/>
</dbReference>
<name>R9PMS8_AGAAL</name>
<feature type="domain" description="AFP-like" evidence="1">
    <location>
        <begin position="294"/>
        <end position="350"/>
    </location>
</feature>